<feature type="transmembrane region" description="Helical" evidence="1">
    <location>
        <begin position="34"/>
        <end position="57"/>
    </location>
</feature>
<evidence type="ECO:0000256" key="1">
    <source>
        <dbReference type="SAM" id="Phobius"/>
    </source>
</evidence>
<keyword evidence="1" id="KW-0812">Transmembrane</keyword>
<keyword evidence="1" id="KW-1133">Transmembrane helix</keyword>
<protein>
    <submittedName>
        <fullName evidence="2">Uncharacterized protein</fullName>
    </submittedName>
</protein>
<organism evidence="2 3">
    <name type="scientific">Dendrothele bispora (strain CBS 962.96)</name>
    <dbReference type="NCBI Taxonomy" id="1314807"/>
    <lineage>
        <taxon>Eukaryota</taxon>
        <taxon>Fungi</taxon>
        <taxon>Dikarya</taxon>
        <taxon>Basidiomycota</taxon>
        <taxon>Agaricomycotina</taxon>
        <taxon>Agaricomycetes</taxon>
        <taxon>Agaricomycetidae</taxon>
        <taxon>Agaricales</taxon>
        <taxon>Agaricales incertae sedis</taxon>
        <taxon>Dendrothele</taxon>
    </lineage>
</organism>
<evidence type="ECO:0000313" key="2">
    <source>
        <dbReference type="EMBL" id="THV01021.1"/>
    </source>
</evidence>
<keyword evidence="3" id="KW-1185">Reference proteome</keyword>
<dbReference type="AlphaFoldDB" id="A0A4S8MF00"/>
<sequence length="96" mass="10796">MSRGRDSFCLHLRFDRITSYDRPGLLPGSFKLRLIIRVFSPFSIWTVVLAVVCYFPVLTCPSKFHLALCRHKTFGRSGQIDIVSFGKSLGSLPACS</sequence>
<name>A0A4S8MF00_DENBC</name>
<gene>
    <name evidence="2" type="ORF">K435DRAFT_421375</name>
</gene>
<proteinExistence type="predicted"/>
<evidence type="ECO:0000313" key="3">
    <source>
        <dbReference type="Proteomes" id="UP000297245"/>
    </source>
</evidence>
<dbReference type="Proteomes" id="UP000297245">
    <property type="component" value="Unassembled WGS sequence"/>
</dbReference>
<reference evidence="2 3" key="1">
    <citation type="journal article" date="2019" name="Nat. Ecol. Evol.">
        <title>Megaphylogeny resolves global patterns of mushroom evolution.</title>
        <authorList>
            <person name="Varga T."/>
            <person name="Krizsan K."/>
            <person name="Foldi C."/>
            <person name="Dima B."/>
            <person name="Sanchez-Garcia M."/>
            <person name="Sanchez-Ramirez S."/>
            <person name="Szollosi G.J."/>
            <person name="Szarkandi J.G."/>
            <person name="Papp V."/>
            <person name="Albert L."/>
            <person name="Andreopoulos W."/>
            <person name="Angelini C."/>
            <person name="Antonin V."/>
            <person name="Barry K.W."/>
            <person name="Bougher N.L."/>
            <person name="Buchanan P."/>
            <person name="Buyck B."/>
            <person name="Bense V."/>
            <person name="Catcheside P."/>
            <person name="Chovatia M."/>
            <person name="Cooper J."/>
            <person name="Damon W."/>
            <person name="Desjardin D."/>
            <person name="Finy P."/>
            <person name="Geml J."/>
            <person name="Haridas S."/>
            <person name="Hughes K."/>
            <person name="Justo A."/>
            <person name="Karasinski D."/>
            <person name="Kautmanova I."/>
            <person name="Kiss B."/>
            <person name="Kocsube S."/>
            <person name="Kotiranta H."/>
            <person name="LaButti K.M."/>
            <person name="Lechner B.E."/>
            <person name="Liimatainen K."/>
            <person name="Lipzen A."/>
            <person name="Lukacs Z."/>
            <person name="Mihaltcheva S."/>
            <person name="Morgado L.N."/>
            <person name="Niskanen T."/>
            <person name="Noordeloos M.E."/>
            <person name="Ohm R.A."/>
            <person name="Ortiz-Santana B."/>
            <person name="Ovrebo C."/>
            <person name="Racz N."/>
            <person name="Riley R."/>
            <person name="Savchenko A."/>
            <person name="Shiryaev A."/>
            <person name="Soop K."/>
            <person name="Spirin V."/>
            <person name="Szebenyi C."/>
            <person name="Tomsovsky M."/>
            <person name="Tulloss R.E."/>
            <person name="Uehling J."/>
            <person name="Grigoriev I.V."/>
            <person name="Vagvolgyi C."/>
            <person name="Papp T."/>
            <person name="Martin F.M."/>
            <person name="Miettinen O."/>
            <person name="Hibbett D.S."/>
            <person name="Nagy L.G."/>
        </authorList>
    </citation>
    <scope>NUCLEOTIDE SEQUENCE [LARGE SCALE GENOMIC DNA]</scope>
    <source>
        <strain evidence="2 3">CBS 962.96</strain>
    </source>
</reference>
<keyword evidence="1" id="KW-0472">Membrane</keyword>
<dbReference type="EMBL" id="ML179095">
    <property type="protein sequence ID" value="THV01021.1"/>
    <property type="molecule type" value="Genomic_DNA"/>
</dbReference>
<accession>A0A4S8MF00</accession>